<comment type="caution">
    <text evidence="2">The sequence shown here is derived from an EMBL/GenBank/DDBJ whole genome shotgun (WGS) entry which is preliminary data.</text>
</comment>
<evidence type="ECO:0000256" key="1">
    <source>
        <dbReference type="SAM" id="MobiDB-lite"/>
    </source>
</evidence>
<dbReference type="Proteomes" id="UP001292094">
    <property type="component" value="Unassembled WGS sequence"/>
</dbReference>
<protein>
    <submittedName>
        <fullName evidence="2">Uncharacterized protein</fullName>
    </submittedName>
</protein>
<evidence type="ECO:0000313" key="3">
    <source>
        <dbReference type="Proteomes" id="UP001292094"/>
    </source>
</evidence>
<reference evidence="2" key="1">
    <citation type="submission" date="2023-11" db="EMBL/GenBank/DDBJ databases">
        <title>Genome assemblies of two species of porcelain crab, Petrolisthes cinctipes and Petrolisthes manimaculis (Anomura: Porcellanidae).</title>
        <authorList>
            <person name="Angst P."/>
        </authorList>
    </citation>
    <scope>NUCLEOTIDE SEQUENCE</scope>
    <source>
        <strain evidence="2">PB745_02</strain>
        <tissue evidence="2">Gill</tissue>
    </source>
</reference>
<accession>A0AAE1NJW3</accession>
<organism evidence="2 3">
    <name type="scientific">Petrolisthes manimaculis</name>
    <dbReference type="NCBI Taxonomy" id="1843537"/>
    <lineage>
        <taxon>Eukaryota</taxon>
        <taxon>Metazoa</taxon>
        <taxon>Ecdysozoa</taxon>
        <taxon>Arthropoda</taxon>
        <taxon>Crustacea</taxon>
        <taxon>Multicrustacea</taxon>
        <taxon>Malacostraca</taxon>
        <taxon>Eumalacostraca</taxon>
        <taxon>Eucarida</taxon>
        <taxon>Decapoda</taxon>
        <taxon>Pleocyemata</taxon>
        <taxon>Anomura</taxon>
        <taxon>Galatheoidea</taxon>
        <taxon>Porcellanidae</taxon>
        <taxon>Petrolisthes</taxon>
    </lineage>
</organism>
<name>A0AAE1NJW3_9EUCA</name>
<dbReference type="AlphaFoldDB" id="A0AAE1NJW3"/>
<gene>
    <name evidence="2" type="ORF">Pmani_036574</name>
</gene>
<keyword evidence="3" id="KW-1185">Reference proteome</keyword>
<feature type="compositionally biased region" description="Basic and acidic residues" evidence="1">
    <location>
        <begin position="46"/>
        <end position="55"/>
    </location>
</feature>
<proteinExistence type="predicted"/>
<feature type="region of interest" description="Disordered" evidence="1">
    <location>
        <begin position="1"/>
        <end position="69"/>
    </location>
</feature>
<dbReference type="EMBL" id="JAWZYT010005451">
    <property type="protein sequence ID" value="KAK4290530.1"/>
    <property type="molecule type" value="Genomic_DNA"/>
</dbReference>
<sequence length="88" mass="9961">MNRRRDRGRWQGQEEGQREVAGTGRWQGQDEGQREAAGTGRGTEGGGRDRERVWRQGEGGDTEYINQDPQRYTIPTSLSSTLFTFITA</sequence>
<evidence type="ECO:0000313" key="2">
    <source>
        <dbReference type="EMBL" id="KAK4290530.1"/>
    </source>
</evidence>